<keyword evidence="3" id="KW-0863">Zinc-finger</keyword>
<keyword evidence="5" id="KW-0539">Nucleus</keyword>
<dbReference type="Proteomes" id="UP000256964">
    <property type="component" value="Unassembled WGS sequence"/>
</dbReference>
<dbReference type="PANTHER" id="PTHR46481">
    <property type="entry name" value="ZINC FINGER BED DOMAIN-CONTAINING PROTEIN 4"/>
    <property type="match status" value="1"/>
</dbReference>
<evidence type="ECO:0000313" key="6">
    <source>
        <dbReference type="EMBL" id="RDX39996.1"/>
    </source>
</evidence>
<dbReference type="GO" id="GO:0005634">
    <property type="term" value="C:nucleus"/>
    <property type="evidence" value="ECO:0007669"/>
    <property type="project" value="UniProtKB-SubCell"/>
</dbReference>
<dbReference type="OrthoDB" id="2745866at2759"/>
<accession>A0A371CIA3</accession>
<evidence type="ECO:0000256" key="2">
    <source>
        <dbReference type="ARBA" id="ARBA00022723"/>
    </source>
</evidence>
<dbReference type="AlphaFoldDB" id="A0A371CIA3"/>
<dbReference type="InterPro" id="IPR052035">
    <property type="entry name" value="ZnF_BED_domain_contain"/>
</dbReference>
<dbReference type="InterPro" id="IPR012337">
    <property type="entry name" value="RNaseH-like_sf"/>
</dbReference>
<keyword evidence="2" id="KW-0479">Metal-binding</keyword>
<evidence type="ECO:0000256" key="5">
    <source>
        <dbReference type="ARBA" id="ARBA00023242"/>
    </source>
</evidence>
<dbReference type="PANTHER" id="PTHR46481:SF10">
    <property type="entry name" value="ZINC FINGER BED DOMAIN-CONTAINING PROTEIN 39"/>
    <property type="match status" value="1"/>
</dbReference>
<evidence type="ECO:0008006" key="8">
    <source>
        <dbReference type="Google" id="ProtNLM"/>
    </source>
</evidence>
<evidence type="ECO:0000256" key="3">
    <source>
        <dbReference type="ARBA" id="ARBA00022771"/>
    </source>
</evidence>
<dbReference type="SUPFAM" id="SSF53098">
    <property type="entry name" value="Ribonuclease H-like"/>
    <property type="match status" value="1"/>
</dbReference>
<evidence type="ECO:0000256" key="1">
    <source>
        <dbReference type="ARBA" id="ARBA00004123"/>
    </source>
</evidence>
<name>A0A371CIA3_9APHY</name>
<dbReference type="EMBL" id="KZ857601">
    <property type="protein sequence ID" value="RDX39996.1"/>
    <property type="molecule type" value="Genomic_DNA"/>
</dbReference>
<evidence type="ECO:0000313" key="7">
    <source>
        <dbReference type="Proteomes" id="UP000256964"/>
    </source>
</evidence>
<reference evidence="6 7" key="1">
    <citation type="journal article" date="2018" name="Biotechnol. Biofuels">
        <title>Integrative visual omics of the white-rot fungus Polyporus brumalis exposes the biotechnological potential of its oxidative enzymes for delignifying raw plant biomass.</title>
        <authorList>
            <person name="Miyauchi S."/>
            <person name="Rancon A."/>
            <person name="Drula E."/>
            <person name="Hage H."/>
            <person name="Chaduli D."/>
            <person name="Favel A."/>
            <person name="Grisel S."/>
            <person name="Henrissat B."/>
            <person name="Herpoel-Gimbert I."/>
            <person name="Ruiz-Duenas F.J."/>
            <person name="Chevret D."/>
            <person name="Hainaut M."/>
            <person name="Lin J."/>
            <person name="Wang M."/>
            <person name="Pangilinan J."/>
            <person name="Lipzen A."/>
            <person name="Lesage-Meessen L."/>
            <person name="Navarro D."/>
            <person name="Riley R."/>
            <person name="Grigoriev I.V."/>
            <person name="Zhou S."/>
            <person name="Raouche S."/>
            <person name="Rosso M.N."/>
        </authorList>
    </citation>
    <scope>NUCLEOTIDE SEQUENCE [LARGE SCALE GENOMIC DNA]</scope>
    <source>
        <strain evidence="6 7">BRFM 1820</strain>
    </source>
</reference>
<organism evidence="6 7">
    <name type="scientific">Lentinus brumalis</name>
    <dbReference type="NCBI Taxonomy" id="2498619"/>
    <lineage>
        <taxon>Eukaryota</taxon>
        <taxon>Fungi</taxon>
        <taxon>Dikarya</taxon>
        <taxon>Basidiomycota</taxon>
        <taxon>Agaricomycotina</taxon>
        <taxon>Agaricomycetes</taxon>
        <taxon>Polyporales</taxon>
        <taxon>Polyporaceae</taxon>
        <taxon>Lentinus</taxon>
    </lineage>
</organism>
<keyword evidence="7" id="KW-1185">Reference proteome</keyword>
<gene>
    <name evidence="6" type="ORF">OH76DRAFT_1304119</name>
</gene>
<protein>
    <recommendedName>
        <fullName evidence="8">hAT-like transposase RNase-H fold domain-containing protein</fullName>
    </recommendedName>
</protein>
<sequence length="54" mass="6173">MSITCDNASNNDVMIEEMGRCIPSFEGDFHRVRCFAHIVNLVVKSLLKNFDARK</sequence>
<proteinExistence type="predicted"/>
<feature type="non-terminal residue" evidence="6">
    <location>
        <position position="54"/>
    </location>
</feature>
<comment type="subcellular location">
    <subcellularLocation>
        <location evidence="1">Nucleus</location>
    </subcellularLocation>
</comment>
<evidence type="ECO:0000256" key="4">
    <source>
        <dbReference type="ARBA" id="ARBA00022833"/>
    </source>
</evidence>
<dbReference type="GO" id="GO:0008270">
    <property type="term" value="F:zinc ion binding"/>
    <property type="evidence" value="ECO:0007669"/>
    <property type="project" value="UniProtKB-KW"/>
</dbReference>
<keyword evidence="4" id="KW-0862">Zinc</keyword>